<reference evidence="1" key="1">
    <citation type="submission" date="2019-08" db="EMBL/GenBank/DDBJ databases">
        <authorList>
            <person name="Kucharzyk K."/>
            <person name="Murdoch R.W."/>
            <person name="Higgins S."/>
            <person name="Loffler F."/>
        </authorList>
    </citation>
    <scope>NUCLEOTIDE SEQUENCE</scope>
</reference>
<comment type="caution">
    <text evidence="1">The sequence shown here is derived from an EMBL/GenBank/DDBJ whole genome shotgun (WGS) entry which is preliminary data.</text>
</comment>
<sequence>MGENNCYRIPCNTFDCQRCPGDGKRQQYSLRNLWPSGCSCMDGGASDRGPGLQYTDGNKRRFGSLPFLQLRQAGPGEDEEGDKVRAYNKLGDHRRFGTYSMSVPLSVHRAFQAYGGDSKDSCSGYKDNHSRLSNGNIQCHVQRALCCDGIFILRSYYPDLPLPADQGSCCPIFVRYLVA</sequence>
<organism evidence="1">
    <name type="scientific">bioreactor metagenome</name>
    <dbReference type="NCBI Taxonomy" id="1076179"/>
    <lineage>
        <taxon>unclassified sequences</taxon>
        <taxon>metagenomes</taxon>
        <taxon>ecological metagenomes</taxon>
    </lineage>
</organism>
<dbReference type="EMBL" id="VSSQ01028520">
    <property type="protein sequence ID" value="MPM78258.1"/>
    <property type="molecule type" value="Genomic_DNA"/>
</dbReference>
<proteinExistence type="predicted"/>
<protein>
    <submittedName>
        <fullName evidence="1">Uncharacterized protein</fullName>
    </submittedName>
</protein>
<dbReference type="AlphaFoldDB" id="A0A645CMX3"/>
<accession>A0A645CMX3</accession>
<gene>
    <name evidence="1" type="ORF">SDC9_125269</name>
</gene>
<name>A0A645CMX3_9ZZZZ</name>
<evidence type="ECO:0000313" key="1">
    <source>
        <dbReference type="EMBL" id="MPM78258.1"/>
    </source>
</evidence>